<reference evidence="1 2" key="1">
    <citation type="journal article" date="2022" name="Allergy">
        <title>Genome assembly and annotation of Periplaneta americana reveal a comprehensive cockroach allergen profile.</title>
        <authorList>
            <person name="Wang L."/>
            <person name="Xiong Q."/>
            <person name="Saelim N."/>
            <person name="Wang L."/>
            <person name="Nong W."/>
            <person name="Wan A.T."/>
            <person name="Shi M."/>
            <person name="Liu X."/>
            <person name="Cao Q."/>
            <person name="Hui J.H.L."/>
            <person name="Sookrung N."/>
            <person name="Leung T.F."/>
            <person name="Tungtrongchitr A."/>
            <person name="Tsui S.K.W."/>
        </authorList>
    </citation>
    <scope>NUCLEOTIDE SEQUENCE [LARGE SCALE GENOMIC DNA]</scope>
    <source>
        <strain evidence="1">PWHHKU_190912</strain>
    </source>
</reference>
<dbReference type="Proteomes" id="UP001148838">
    <property type="component" value="Unassembled WGS sequence"/>
</dbReference>
<dbReference type="PANTHER" id="PTHR46060">
    <property type="entry name" value="MARINER MOS1 TRANSPOSASE-LIKE PROTEIN"/>
    <property type="match status" value="1"/>
</dbReference>
<dbReference type="Pfam" id="PF01359">
    <property type="entry name" value="Transposase_1"/>
    <property type="match status" value="1"/>
</dbReference>
<evidence type="ECO:0000313" key="1">
    <source>
        <dbReference type="EMBL" id="KAJ4451979.1"/>
    </source>
</evidence>
<name>A0ABQ8TZ16_PERAM</name>
<dbReference type="EMBL" id="JAJSOF020000001">
    <property type="protein sequence ID" value="KAJ4451979.1"/>
    <property type="molecule type" value="Genomic_DNA"/>
</dbReference>
<protein>
    <recommendedName>
        <fullName evidence="3">Transposase</fullName>
    </recommendedName>
</protein>
<gene>
    <name evidence="1" type="ORF">ANN_03463</name>
</gene>
<sequence length="163" mass="18976">MATVFRDQERILLVDWFPPNTTINSDRYCTSLHQLRRRIQQGRHGKWGRDVLLQQDNPRPHATIRELGFTVLPHPLNSPDLAHSDYALFDSMKEGMRGKKLTTNDELHAVVQQWRRDTPKEWFVTFWQLPYLRISGERIPLDLHCTVAPTVGISPHASVSAQW</sequence>
<evidence type="ECO:0000313" key="2">
    <source>
        <dbReference type="Proteomes" id="UP001148838"/>
    </source>
</evidence>
<accession>A0ABQ8TZ16</accession>
<dbReference type="Gene3D" id="3.30.420.10">
    <property type="entry name" value="Ribonuclease H-like superfamily/Ribonuclease H"/>
    <property type="match status" value="1"/>
</dbReference>
<keyword evidence="2" id="KW-1185">Reference proteome</keyword>
<organism evidence="1 2">
    <name type="scientific">Periplaneta americana</name>
    <name type="common">American cockroach</name>
    <name type="synonym">Blatta americana</name>
    <dbReference type="NCBI Taxonomy" id="6978"/>
    <lineage>
        <taxon>Eukaryota</taxon>
        <taxon>Metazoa</taxon>
        <taxon>Ecdysozoa</taxon>
        <taxon>Arthropoda</taxon>
        <taxon>Hexapoda</taxon>
        <taxon>Insecta</taxon>
        <taxon>Pterygota</taxon>
        <taxon>Neoptera</taxon>
        <taxon>Polyneoptera</taxon>
        <taxon>Dictyoptera</taxon>
        <taxon>Blattodea</taxon>
        <taxon>Blattoidea</taxon>
        <taxon>Blattidae</taxon>
        <taxon>Blattinae</taxon>
        <taxon>Periplaneta</taxon>
    </lineage>
</organism>
<comment type="caution">
    <text evidence="1">The sequence shown here is derived from an EMBL/GenBank/DDBJ whole genome shotgun (WGS) entry which is preliminary data.</text>
</comment>
<dbReference type="InterPro" id="IPR001888">
    <property type="entry name" value="Transposase_1"/>
</dbReference>
<proteinExistence type="predicted"/>
<dbReference type="InterPro" id="IPR052709">
    <property type="entry name" value="Transposase-MT_Hybrid"/>
</dbReference>
<dbReference type="PANTHER" id="PTHR46060:SF1">
    <property type="entry name" value="MARINER MOS1 TRANSPOSASE-LIKE PROTEIN"/>
    <property type="match status" value="1"/>
</dbReference>
<evidence type="ECO:0008006" key="3">
    <source>
        <dbReference type="Google" id="ProtNLM"/>
    </source>
</evidence>
<dbReference type="InterPro" id="IPR036397">
    <property type="entry name" value="RNaseH_sf"/>
</dbReference>